<dbReference type="EC" id="2.3.1.-" evidence="5"/>
<organism evidence="7 8">
    <name type="scientific">Lachancea mirantina</name>
    <dbReference type="NCBI Taxonomy" id="1230905"/>
    <lineage>
        <taxon>Eukaryota</taxon>
        <taxon>Fungi</taxon>
        <taxon>Dikarya</taxon>
        <taxon>Ascomycota</taxon>
        <taxon>Saccharomycotina</taxon>
        <taxon>Saccharomycetes</taxon>
        <taxon>Saccharomycetales</taxon>
        <taxon>Saccharomycetaceae</taxon>
        <taxon>Lachancea</taxon>
    </lineage>
</organism>
<dbReference type="PANTHER" id="PTHR43017">
    <property type="entry name" value="GALACTOSIDE O-ACETYLTRANSFERASE"/>
    <property type="match status" value="1"/>
</dbReference>
<dbReference type="SMART" id="SM01266">
    <property type="entry name" value="Mac"/>
    <property type="match status" value="1"/>
</dbReference>
<evidence type="ECO:0000256" key="1">
    <source>
        <dbReference type="ARBA" id="ARBA00007274"/>
    </source>
</evidence>
<dbReference type="EMBL" id="LT598466">
    <property type="protein sequence ID" value="SCU85445.1"/>
    <property type="molecule type" value="Genomic_DNA"/>
</dbReference>
<comment type="similarity">
    <text evidence="1 5">Belongs to the transferase hexapeptide repeat family.</text>
</comment>
<dbReference type="Pfam" id="PF00132">
    <property type="entry name" value="Hexapep"/>
    <property type="match status" value="1"/>
</dbReference>
<dbReference type="Pfam" id="PF12464">
    <property type="entry name" value="Mac"/>
    <property type="match status" value="1"/>
</dbReference>
<evidence type="ECO:0000256" key="4">
    <source>
        <dbReference type="ARBA" id="ARBA00023315"/>
    </source>
</evidence>
<dbReference type="InterPro" id="IPR039369">
    <property type="entry name" value="LacA-like"/>
</dbReference>
<feature type="domain" description="Maltose/galactoside acetyltransferase" evidence="6">
    <location>
        <begin position="60"/>
        <end position="114"/>
    </location>
</feature>
<gene>
    <name evidence="7" type="ORF">LAMI_0C11298G</name>
</gene>
<keyword evidence="3" id="KW-0677">Repeat</keyword>
<evidence type="ECO:0000256" key="5">
    <source>
        <dbReference type="RuleBase" id="RU367021"/>
    </source>
</evidence>
<proteinExistence type="inferred from homology"/>
<evidence type="ECO:0000256" key="3">
    <source>
        <dbReference type="ARBA" id="ARBA00022737"/>
    </source>
</evidence>
<name>A0A1G4J6I7_9SACH</name>
<dbReference type="Gene3D" id="2.160.10.10">
    <property type="entry name" value="Hexapeptide repeat proteins"/>
    <property type="match status" value="1"/>
</dbReference>
<reference evidence="8" key="1">
    <citation type="submission" date="2016-03" db="EMBL/GenBank/DDBJ databases">
        <authorList>
            <person name="Devillers H."/>
        </authorList>
    </citation>
    <scope>NUCLEOTIDE SEQUENCE [LARGE SCALE GENOMIC DNA]</scope>
</reference>
<dbReference type="SUPFAM" id="SSF51161">
    <property type="entry name" value="Trimeric LpxA-like enzymes"/>
    <property type="match status" value="1"/>
</dbReference>
<dbReference type="InterPro" id="IPR011004">
    <property type="entry name" value="Trimer_LpxA-like_sf"/>
</dbReference>
<dbReference type="InterPro" id="IPR024688">
    <property type="entry name" value="Mac_dom"/>
</dbReference>
<dbReference type="AlphaFoldDB" id="A0A1G4J6I7"/>
<accession>A0A1G4J6I7</accession>
<dbReference type="GO" id="GO:0008870">
    <property type="term" value="F:galactoside O-acetyltransferase activity"/>
    <property type="evidence" value="ECO:0007669"/>
    <property type="project" value="TreeGrafter"/>
</dbReference>
<keyword evidence="2 5" id="KW-0808">Transferase</keyword>
<keyword evidence="8" id="KW-1185">Reference proteome</keyword>
<dbReference type="FunFam" id="2.160.10.10:FF:000008">
    <property type="entry name" value="Maltose O-acetyltransferase"/>
    <property type="match status" value="1"/>
</dbReference>
<evidence type="ECO:0000259" key="6">
    <source>
        <dbReference type="SMART" id="SM01266"/>
    </source>
</evidence>
<dbReference type="STRING" id="1230905.A0A1G4J6I7"/>
<dbReference type="Pfam" id="PF14602">
    <property type="entry name" value="Hexapep_2"/>
    <property type="match status" value="1"/>
</dbReference>
<evidence type="ECO:0000313" key="8">
    <source>
        <dbReference type="Proteomes" id="UP000191024"/>
    </source>
</evidence>
<sequence>MFFPIQDLLFMDELFEVPWKKRCGDTKSSHHSFIKDHRKCVRSLDFETSPDDRMSFMGQADAIIPGKLYDPTNEVYVQGRKRAKSKIHEFNNLHPDQEELRDNLIRDLFGSCSGNFLIEQPFYCDYGSNIHIGNNMYSNHNLTILDVVDVRIGDNVFFGPNVGLYTAGHPLDLERRIGGLEFGLPITIEDNVWIGGSVTVLPGITIGKNSVIAAGSVVVKDIPAGVVAVGNPCKVLREIDERDKRRTNFRK</sequence>
<dbReference type="Proteomes" id="UP000191024">
    <property type="component" value="Chromosome C"/>
</dbReference>
<evidence type="ECO:0000313" key="7">
    <source>
        <dbReference type="EMBL" id="SCU85445.1"/>
    </source>
</evidence>
<dbReference type="InterPro" id="IPR018357">
    <property type="entry name" value="Hexapep_transf_CS"/>
</dbReference>
<keyword evidence="4 5" id="KW-0012">Acyltransferase</keyword>
<dbReference type="PANTHER" id="PTHR43017:SF1">
    <property type="entry name" value="ACETYLTRANSFERASE YJL218W-RELATED"/>
    <property type="match status" value="1"/>
</dbReference>
<dbReference type="CDD" id="cd03357">
    <property type="entry name" value="LbH_MAT_GAT"/>
    <property type="match status" value="1"/>
</dbReference>
<dbReference type="OrthoDB" id="25818at2759"/>
<dbReference type="PROSITE" id="PS00101">
    <property type="entry name" value="HEXAPEP_TRANSFERASES"/>
    <property type="match status" value="1"/>
</dbReference>
<protein>
    <recommendedName>
        <fullName evidence="5">Acetyltransferase</fullName>
        <ecNumber evidence="5">2.3.1.-</ecNumber>
    </recommendedName>
</protein>
<dbReference type="InterPro" id="IPR001451">
    <property type="entry name" value="Hexapep"/>
</dbReference>
<evidence type="ECO:0000256" key="2">
    <source>
        <dbReference type="ARBA" id="ARBA00022679"/>
    </source>
</evidence>